<accession>A0A8J2IZR7</accession>
<sequence>MALSPPDPIPDLDESMIIPGLDESVAVPTKGFLNSGVQLPAYGTEHAVNIMSNPQYVVLTISDVLLTIRQDLTLARCILFETARIKRSLFSLGPLRLSEDARAVDIKLILLSHVLDQGDQLIKVQKEPRNNNEDALCPEEESAIKGDRFQKALRTAKKSLLELEKRLNDKALTELKKGMKRKGSVDYEQLARSIEHMKKEATYIYNKLKTIYDEEVRAHGGSPVYGGGRRRELRRELRQPLGRDEPVWESIETQY</sequence>
<comment type="caution">
    <text evidence="1">The sequence shown here is derived from an EMBL/GenBank/DDBJ whole genome shotgun (WGS) entry which is preliminary data.</text>
</comment>
<protein>
    <submittedName>
        <fullName evidence="1">Uncharacterized protein</fullName>
    </submittedName>
</protein>
<evidence type="ECO:0000313" key="2">
    <source>
        <dbReference type="Proteomes" id="UP000693738"/>
    </source>
</evidence>
<dbReference type="Proteomes" id="UP000693738">
    <property type="component" value="Unassembled WGS sequence"/>
</dbReference>
<dbReference type="AlphaFoldDB" id="A0A8J2IZR7"/>
<proteinExistence type="predicted"/>
<name>A0A8J2IZR7_FUSEQ</name>
<reference evidence="1" key="1">
    <citation type="submission" date="2021-05" db="EMBL/GenBank/DDBJ databases">
        <authorList>
            <person name="Khan N."/>
        </authorList>
    </citation>
    <scope>NUCLEOTIDE SEQUENCE</scope>
</reference>
<dbReference type="EMBL" id="CAJSTJ010000128">
    <property type="protein sequence ID" value="CAG7559078.1"/>
    <property type="molecule type" value="Genomic_DNA"/>
</dbReference>
<organism evidence="1 2">
    <name type="scientific">Fusarium equiseti</name>
    <name type="common">Fusarium scirpi</name>
    <dbReference type="NCBI Taxonomy" id="61235"/>
    <lineage>
        <taxon>Eukaryota</taxon>
        <taxon>Fungi</taxon>
        <taxon>Dikarya</taxon>
        <taxon>Ascomycota</taxon>
        <taxon>Pezizomycotina</taxon>
        <taxon>Sordariomycetes</taxon>
        <taxon>Hypocreomycetidae</taxon>
        <taxon>Hypocreales</taxon>
        <taxon>Nectriaceae</taxon>
        <taxon>Fusarium</taxon>
        <taxon>Fusarium incarnatum-equiseti species complex</taxon>
    </lineage>
</organism>
<gene>
    <name evidence="1" type="ORF">FEQUK3_LOCUS4807</name>
</gene>
<evidence type="ECO:0000313" key="1">
    <source>
        <dbReference type="EMBL" id="CAG7559078.1"/>
    </source>
</evidence>